<dbReference type="Pfam" id="PF03780">
    <property type="entry name" value="Asp23"/>
    <property type="match status" value="1"/>
</dbReference>
<dbReference type="OrthoDB" id="9791482at2"/>
<dbReference type="AlphaFoldDB" id="A0A6I0EXF7"/>
<keyword evidence="3" id="KW-1185">Reference proteome</keyword>
<evidence type="ECO:0000313" key="3">
    <source>
        <dbReference type="Proteomes" id="UP000468766"/>
    </source>
</evidence>
<gene>
    <name evidence="2" type="ORF">F9B85_01890</name>
</gene>
<organism evidence="2 3">
    <name type="scientific">Heliorestis acidaminivorans</name>
    <dbReference type="NCBI Taxonomy" id="553427"/>
    <lineage>
        <taxon>Bacteria</taxon>
        <taxon>Bacillati</taxon>
        <taxon>Bacillota</taxon>
        <taxon>Clostridia</taxon>
        <taxon>Eubacteriales</taxon>
        <taxon>Heliobacteriaceae</taxon>
        <taxon>Heliorestis</taxon>
    </lineage>
</organism>
<dbReference type="EMBL" id="WBXO01000001">
    <property type="protein sequence ID" value="KAB2954459.1"/>
    <property type="molecule type" value="Genomic_DNA"/>
</dbReference>
<protein>
    <submittedName>
        <fullName evidence="2">Asp23/Gls24 family envelope stress response protein</fullName>
    </submittedName>
</protein>
<dbReference type="InterPro" id="IPR005531">
    <property type="entry name" value="Asp23"/>
</dbReference>
<evidence type="ECO:0000256" key="1">
    <source>
        <dbReference type="ARBA" id="ARBA00005721"/>
    </source>
</evidence>
<dbReference type="Proteomes" id="UP000468766">
    <property type="component" value="Unassembled WGS sequence"/>
</dbReference>
<dbReference type="PANTHER" id="PTHR34297">
    <property type="entry name" value="HYPOTHETICAL CYTOSOLIC PROTEIN-RELATED"/>
    <property type="match status" value="1"/>
</dbReference>
<comment type="similarity">
    <text evidence="1">Belongs to the asp23 family.</text>
</comment>
<name>A0A6I0EXF7_9FIRM</name>
<proteinExistence type="inferred from homology"/>
<comment type="caution">
    <text evidence="2">The sequence shown here is derived from an EMBL/GenBank/DDBJ whole genome shotgun (WGS) entry which is preliminary data.</text>
</comment>
<accession>A0A6I0EXF7</accession>
<reference evidence="2 3" key="1">
    <citation type="submission" date="2019-10" db="EMBL/GenBank/DDBJ databases">
        <title>Whole-genome sequence of the extremophile Heliorestis acidaminivorans DSM 24790.</title>
        <authorList>
            <person name="Kyndt J.A."/>
            <person name="Meyer T.E."/>
        </authorList>
    </citation>
    <scope>NUCLEOTIDE SEQUENCE [LARGE SCALE GENOMIC DNA]</scope>
    <source>
        <strain evidence="2 3">DSM 24790</strain>
    </source>
</reference>
<evidence type="ECO:0000313" key="2">
    <source>
        <dbReference type="EMBL" id="KAB2954459.1"/>
    </source>
</evidence>
<dbReference type="PANTHER" id="PTHR34297:SF2">
    <property type="entry name" value="ASP23_GLS24 FAMILY ENVELOPE STRESS RESPONSE PROTEIN"/>
    <property type="match status" value="1"/>
</dbReference>
<sequence>MLMSIVETSKAGNVSISDDVIMAILSQSISECYGLVAMAPKDLLEGLNLKISEKGRKKGIAIQSHDDFSVTVDLHVIVAYGVRIPEVARTVMERAKIAIETQLGIQVREVNINVHGIKVPKG</sequence>